<evidence type="ECO:0000313" key="3">
    <source>
        <dbReference type="Proteomes" id="UP000030710"/>
    </source>
</evidence>
<feature type="transmembrane region" description="Helical" evidence="1">
    <location>
        <begin position="32"/>
        <end position="51"/>
    </location>
</feature>
<evidence type="ECO:0000256" key="1">
    <source>
        <dbReference type="SAM" id="Phobius"/>
    </source>
</evidence>
<dbReference type="AlphaFoldDB" id="U1NG36"/>
<protein>
    <submittedName>
        <fullName evidence="2">Uncharacterized protein</fullName>
    </submittedName>
</protein>
<evidence type="ECO:0000313" key="2">
    <source>
        <dbReference type="EMBL" id="ERG95783.1"/>
    </source>
</evidence>
<accession>U1NG36</accession>
<dbReference type="HOGENOM" id="CLU_3057062_0_0_2"/>
<organism evidence="2 3">
    <name type="scientific">Haloquadratum walsbyi J07HQW2</name>
    <dbReference type="NCBI Taxonomy" id="1238425"/>
    <lineage>
        <taxon>Archaea</taxon>
        <taxon>Methanobacteriati</taxon>
        <taxon>Methanobacteriota</taxon>
        <taxon>Stenosarchaea group</taxon>
        <taxon>Halobacteria</taxon>
        <taxon>Halobacteriales</taxon>
        <taxon>Haloferacaceae</taxon>
        <taxon>Haloquadratum</taxon>
    </lineage>
</organism>
<dbReference type="Proteomes" id="UP000030710">
    <property type="component" value="Unassembled WGS sequence"/>
</dbReference>
<gene>
    <name evidence="2" type="ORF">J07HQW2_02243</name>
</gene>
<name>U1NG36_9EURY</name>
<keyword evidence="1" id="KW-0472">Membrane</keyword>
<dbReference type="EMBL" id="KE356561">
    <property type="protein sequence ID" value="ERG95783.1"/>
    <property type="molecule type" value="Genomic_DNA"/>
</dbReference>
<sequence length="53" mass="5853">MQMRDIDVGVSDKSSIPATGVTIPVERLSIQMLNTIAVLRLIGSILIILFYHI</sequence>
<reference evidence="2 3" key="1">
    <citation type="journal article" date="2013" name="PLoS ONE">
        <title>Assembly-driven community genomics of a hypersaline microbial ecosystem.</title>
        <authorList>
            <person name="Podell S."/>
            <person name="Ugalde J.A."/>
            <person name="Narasingarao P."/>
            <person name="Banfield J.F."/>
            <person name="Heidelberg K.B."/>
            <person name="Allen E.E."/>
        </authorList>
    </citation>
    <scope>NUCLEOTIDE SEQUENCE [LARGE SCALE GENOMIC DNA]</scope>
    <source>
        <strain evidence="3">J07HQW2</strain>
    </source>
</reference>
<proteinExistence type="predicted"/>
<keyword evidence="1" id="KW-1133">Transmembrane helix</keyword>
<keyword evidence="1" id="KW-0812">Transmembrane</keyword>